<dbReference type="EMBL" id="CABFOC020000002">
    <property type="protein sequence ID" value="CAH0040458.1"/>
    <property type="molecule type" value="Genomic_DNA"/>
</dbReference>
<evidence type="ECO:0000313" key="2">
    <source>
        <dbReference type="Proteomes" id="UP000775872"/>
    </source>
</evidence>
<dbReference type="AlphaFoldDB" id="A0A9N9W4Y4"/>
<dbReference type="InterPro" id="IPR043129">
    <property type="entry name" value="ATPase_NBD"/>
</dbReference>
<dbReference type="PANTHER" id="PTHR14187:SF5">
    <property type="entry name" value="HEAT SHOCK 70 KDA PROTEIN 12A"/>
    <property type="match status" value="1"/>
</dbReference>
<comment type="caution">
    <text evidence="1">The sequence shown here is derived from an EMBL/GenBank/DDBJ whole genome shotgun (WGS) entry which is preliminary data.</text>
</comment>
<proteinExistence type="predicted"/>
<dbReference type="PANTHER" id="PTHR14187">
    <property type="entry name" value="ALPHA KINASE/ELONGATION FACTOR 2 KINASE"/>
    <property type="match status" value="1"/>
</dbReference>
<accession>A0A9N9W4Y4</accession>
<dbReference type="Gene3D" id="3.30.420.40">
    <property type="match status" value="1"/>
</dbReference>
<reference evidence="1" key="1">
    <citation type="submission" date="2021-10" db="EMBL/GenBank/DDBJ databases">
        <authorList>
            <person name="Piombo E."/>
        </authorList>
    </citation>
    <scope>NUCLEOTIDE SEQUENCE</scope>
</reference>
<organism evidence="1 2">
    <name type="scientific">Clonostachys solani</name>
    <dbReference type="NCBI Taxonomy" id="160281"/>
    <lineage>
        <taxon>Eukaryota</taxon>
        <taxon>Fungi</taxon>
        <taxon>Dikarya</taxon>
        <taxon>Ascomycota</taxon>
        <taxon>Pezizomycotina</taxon>
        <taxon>Sordariomycetes</taxon>
        <taxon>Hypocreomycetidae</taxon>
        <taxon>Hypocreales</taxon>
        <taxon>Bionectriaceae</taxon>
        <taxon>Clonostachys</taxon>
    </lineage>
</organism>
<evidence type="ECO:0000313" key="1">
    <source>
        <dbReference type="EMBL" id="CAH0040458.1"/>
    </source>
</evidence>
<dbReference type="OrthoDB" id="5145852at2759"/>
<dbReference type="Proteomes" id="UP000775872">
    <property type="component" value="Unassembled WGS sequence"/>
</dbReference>
<name>A0A9N9W4Y4_9HYPO</name>
<dbReference type="Gene3D" id="3.90.640.10">
    <property type="entry name" value="Actin, Chain A, domain 4"/>
    <property type="match status" value="1"/>
</dbReference>
<dbReference type="CDD" id="cd10170">
    <property type="entry name" value="ASKHA_NBD_HSP70"/>
    <property type="match status" value="1"/>
</dbReference>
<protein>
    <submittedName>
        <fullName evidence="1">Uncharacterized protein</fullName>
    </submittedName>
</protein>
<dbReference type="SUPFAM" id="SSF53067">
    <property type="entry name" value="Actin-like ATPase domain"/>
    <property type="match status" value="1"/>
</dbReference>
<sequence length="383" mass="43372">MAHTCSCAPPTLFVGLDVGVTYSGAFAVLAEYCKEHKVFNVLGDLEVEKFPTLLIRNGRIAVKFLPPEKRVEPDYKILSYFKMGVLDLTTDSFSQADTNVVQGLKDCWQRQPTYVIAPKAFGIFLHGLYQYVIDLSEMRFRTMGYANFETAFFTEGAYDVKHMVTEEEHVAVLRGLMQSEPDTIQLLRDAKETAIICDIGGLTTDVVVHRFCPIVGASASPRVWISRLNGGCLIDEEFSKELDGEIERHIPETYRVDNADMLKQFKHSFMARWREKDKLEYDPVNYGDSMGFQIGEWTLSIQHSVFISLFDQLLNHVISIVREAYDTECALPVKPPTKVILVGGLSQCKYLVNALTEQFAQWSLEICPSPPQGRYIFQNAADF</sequence>
<keyword evidence="2" id="KW-1185">Reference proteome</keyword>
<gene>
    <name evidence="1" type="ORF">CSOL1703_00003922</name>
</gene>